<keyword evidence="1" id="KW-0805">Transcription regulation</keyword>
<dbReference type="SUPFAM" id="SSF51215">
    <property type="entry name" value="Regulatory protein AraC"/>
    <property type="match status" value="1"/>
</dbReference>
<evidence type="ECO:0000313" key="6">
    <source>
        <dbReference type="Proteomes" id="UP000183410"/>
    </source>
</evidence>
<dbReference type="PRINTS" id="PR00032">
    <property type="entry name" value="HTHARAC"/>
</dbReference>
<reference evidence="6" key="1">
    <citation type="submission" date="2016-10" db="EMBL/GenBank/DDBJ databases">
        <authorList>
            <person name="Varghese N."/>
            <person name="Submissions S."/>
        </authorList>
    </citation>
    <scope>NUCLEOTIDE SEQUENCE [LARGE SCALE GENOMIC DNA]</scope>
    <source>
        <strain evidence="6">CGMCC 1.10223</strain>
    </source>
</reference>
<organism evidence="5 6">
    <name type="scientific">Paenibacillus algorifonticola</name>
    <dbReference type="NCBI Taxonomy" id="684063"/>
    <lineage>
        <taxon>Bacteria</taxon>
        <taxon>Bacillati</taxon>
        <taxon>Bacillota</taxon>
        <taxon>Bacilli</taxon>
        <taxon>Bacillales</taxon>
        <taxon>Paenibacillaceae</taxon>
        <taxon>Paenibacillus</taxon>
    </lineage>
</organism>
<dbReference type="InterPro" id="IPR003313">
    <property type="entry name" value="AraC-bd"/>
</dbReference>
<dbReference type="InterPro" id="IPR009057">
    <property type="entry name" value="Homeodomain-like_sf"/>
</dbReference>
<dbReference type="SUPFAM" id="SSF46689">
    <property type="entry name" value="Homeodomain-like"/>
    <property type="match status" value="1"/>
</dbReference>
<feature type="domain" description="HTH araC/xylS-type" evidence="4">
    <location>
        <begin position="193"/>
        <end position="291"/>
    </location>
</feature>
<dbReference type="Gene3D" id="1.10.10.60">
    <property type="entry name" value="Homeodomain-like"/>
    <property type="match status" value="2"/>
</dbReference>
<name>A0A1I2F6Q6_9BACL</name>
<dbReference type="Pfam" id="PF12833">
    <property type="entry name" value="HTH_18"/>
    <property type="match status" value="1"/>
</dbReference>
<dbReference type="InterPro" id="IPR037923">
    <property type="entry name" value="HTH-like"/>
</dbReference>
<evidence type="ECO:0000259" key="4">
    <source>
        <dbReference type="PROSITE" id="PS01124"/>
    </source>
</evidence>
<sequence length="296" mass="34006">MKPTVLHFITPPVPCIVDCGTNVYAPGEQHIRRRSIGVFDLIAVTRGTLFISEEDEQWSLKQGQMLILRPDALHYGFAPCTEPTEIIWIHFQIFGSWRTSESLQAAAEEQASLMESHRAITYLHNRDLSSIFIQKHRNLSAQALSLLGYFSQLEQEPPTLRNWKRQDHFQALLHELKEEQALASDSTTAALARKIELFIRQNYALPITNKMLQIHLNYHPNYLAKCMSKMYGVTPVEYLLVYRMEQAKRLLAQTSYPIGKIAEEVGFVHTSHFTSHFTKREGLSPSKYRQVHSPVS</sequence>
<keyword evidence="6" id="KW-1185">Reference proteome</keyword>
<dbReference type="AlphaFoldDB" id="A0A1I2F6Q6"/>
<dbReference type="OrthoDB" id="192171at2"/>
<evidence type="ECO:0000256" key="1">
    <source>
        <dbReference type="ARBA" id="ARBA00023015"/>
    </source>
</evidence>
<dbReference type="PROSITE" id="PS00041">
    <property type="entry name" value="HTH_ARAC_FAMILY_1"/>
    <property type="match status" value="1"/>
</dbReference>
<gene>
    <name evidence="5" type="ORF">SAMN04487969_11162</name>
</gene>
<protein>
    <submittedName>
        <fullName evidence="5">AraC-type DNA-binding protein</fullName>
    </submittedName>
</protein>
<dbReference type="EMBL" id="FONN01000011">
    <property type="protein sequence ID" value="SFF00693.1"/>
    <property type="molecule type" value="Genomic_DNA"/>
</dbReference>
<dbReference type="PANTHER" id="PTHR43280">
    <property type="entry name" value="ARAC-FAMILY TRANSCRIPTIONAL REGULATOR"/>
    <property type="match status" value="1"/>
</dbReference>
<proteinExistence type="predicted"/>
<keyword evidence="3" id="KW-0804">Transcription</keyword>
<dbReference type="InterPro" id="IPR018060">
    <property type="entry name" value="HTH_AraC"/>
</dbReference>
<evidence type="ECO:0000256" key="3">
    <source>
        <dbReference type="ARBA" id="ARBA00023163"/>
    </source>
</evidence>
<dbReference type="SMART" id="SM00342">
    <property type="entry name" value="HTH_ARAC"/>
    <property type="match status" value="1"/>
</dbReference>
<evidence type="ECO:0000313" key="5">
    <source>
        <dbReference type="EMBL" id="SFF00693.1"/>
    </source>
</evidence>
<dbReference type="Proteomes" id="UP000183410">
    <property type="component" value="Unassembled WGS sequence"/>
</dbReference>
<dbReference type="GO" id="GO:0043565">
    <property type="term" value="F:sequence-specific DNA binding"/>
    <property type="evidence" value="ECO:0007669"/>
    <property type="project" value="InterPro"/>
</dbReference>
<evidence type="ECO:0000256" key="2">
    <source>
        <dbReference type="ARBA" id="ARBA00023125"/>
    </source>
</evidence>
<dbReference type="GO" id="GO:0003700">
    <property type="term" value="F:DNA-binding transcription factor activity"/>
    <property type="evidence" value="ECO:0007669"/>
    <property type="project" value="InterPro"/>
</dbReference>
<dbReference type="RefSeq" id="WP_046232215.1">
    <property type="nucleotide sequence ID" value="NZ_FONN01000011.1"/>
</dbReference>
<dbReference type="InterPro" id="IPR018062">
    <property type="entry name" value="HTH_AraC-typ_CS"/>
</dbReference>
<keyword evidence="2 5" id="KW-0238">DNA-binding</keyword>
<dbReference type="PROSITE" id="PS01124">
    <property type="entry name" value="HTH_ARAC_FAMILY_2"/>
    <property type="match status" value="1"/>
</dbReference>
<accession>A0A1I2F6Q6</accession>
<dbReference type="InterPro" id="IPR020449">
    <property type="entry name" value="Tscrpt_reg_AraC-type_HTH"/>
</dbReference>
<dbReference type="PANTHER" id="PTHR43280:SF30">
    <property type="entry name" value="MMSAB OPERON REGULATORY PROTEIN"/>
    <property type="match status" value="1"/>
</dbReference>
<dbReference type="Pfam" id="PF02311">
    <property type="entry name" value="AraC_binding"/>
    <property type="match status" value="1"/>
</dbReference>